<feature type="non-terminal residue" evidence="4">
    <location>
        <position position="133"/>
    </location>
</feature>
<dbReference type="STRING" id="983965.A0A2T4C7K1"/>
<keyword evidence="5" id="KW-1185">Reference proteome</keyword>
<dbReference type="PANTHER" id="PTHR31001">
    <property type="entry name" value="UNCHARACTERIZED TRANSCRIPTIONAL REGULATORY PROTEIN"/>
    <property type="match status" value="1"/>
</dbReference>
<dbReference type="PROSITE" id="PS50048">
    <property type="entry name" value="ZN2_CY6_FUNGAL_2"/>
    <property type="match status" value="1"/>
</dbReference>
<dbReference type="GO" id="GO:0000981">
    <property type="term" value="F:DNA-binding transcription factor activity, RNA polymerase II-specific"/>
    <property type="evidence" value="ECO:0007669"/>
    <property type="project" value="InterPro"/>
</dbReference>
<evidence type="ECO:0000256" key="2">
    <source>
        <dbReference type="ARBA" id="ARBA00023242"/>
    </source>
</evidence>
<sequence>MAAEQVPVVTDIHAKRKPLTQTRETGTQFLSACTECKRRKQKCSRYWPCRHCGTRRVANDCIFQSVLEVKAPEERQAKLDELAAEMEGACFFSQALNEELDGGNASTVDDFEALGYSSAHAVSSCSFEQEEQQ</sequence>
<organism evidence="4 5">
    <name type="scientific">Trichoderma longibrachiatum ATCC 18648</name>
    <dbReference type="NCBI Taxonomy" id="983965"/>
    <lineage>
        <taxon>Eukaryota</taxon>
        <taxon>Fungi</taxon>
        <taxon>Dikarya</taxon>
        <taxon>Ascomycota</taxon>
        <taxon>Pezizomycotina</taxon>
        <taxon>Sordariomycetes</taxon>
        <taxon>Hypocreomycetidae</taxon>
        <taxon>Hypocreales</taxon>
        <taxon>Hypocreaceae</taxon>
        <taxon>Trichoderma</taxon>
    </lineage>
</organism>
<dbReference type="GO" id="GO:0008270">
    <property type="term" value="F:zinc ion binding"/>
    <property type="evidence" value="ECO:0007669"/>
    <property type="project" value="InterPro"/>
</dbReference>
<dbReference type="GO" id="GO:0005634">
    <property type="term" value="C:nucleus"/>
    <property type="evidence" value="ECO:0007669"/>
    <property type="project" value="UniProtKB-SubCell"/>
</dbReference>
<gene>
    <name evidence="4" type="ORF">M440DRAFT_1313956</name>
</gene>
<dbReference type="Pfam" id="PF00172">
    <property type="entry name" value="Zn_clus"/>
    <property type="match status" value="1"/>
</dbReference>
<name>A0A2T4C7K1_TRILO</name>
<protein>
    <recommendedName>
        <fullName evidence="3">Zn(2)-C6 fungal-type domain-containing protein</fullName>
    </recommendedName>
</protein>
<dbReference type="InterPro" id="IPR001138">
    <property type="entry name" value="Zn2Cys6_DnaBD"/>
</dbReference>
<evidence type="ECO:0000256" key="1">
    <source>
        <dbReference type="ARBA" id="ARBA00004123"/>
    </source>
</evidence>
<proteinExistence type="predicted"/>
<dbReference type="OrthoDB" id="5344325at2759"/>
<accession>A0A2T4C7K1</accession>
<dbReference type="SUPFAM" id="SSF57701">
    <property type="entry name" value="Zn2/Cys6 DNA-binding domain"/>
    <property type="match status" value="1"/>
</dbReference>
<dbReference type="EMBL" id="KZ679130">
    <property type="protein sequence ID" value="PTB77498.1"/>
    <property type="molecule type" value="Genomic_DNA"/>
</dbReference>
<dbReference type="PANTHER" id="PTHR31001:SF87">
    <property type="entry name" value="COL-21"/>
    <property type="match status" value="1"/>
</dbReference>
<keyword evidence="2" id="KW-0539">Nucleus</keyword>
<dbReference type="AlphaFoldDB" id="A0A2T4C7K1"/>
<dbReference type="Gene3D" id="4.10.240.10">
    <property type="entry name" value="Zn(2)-C6 fungal-type DNA-binding domain"/>
    <property type="match status" value="1"/>
</dbReference>
<evidence type="ECO:0000313" key="4">
    <source>
        <dbReference type="EMBL" id="PTB77498.1"/>
    </source>
</evidence>
<evidence type="ECO:0000259" key="3">
    <source>
        <dbReference type="PROSITE" id="PS50048"/>
    </source>
</evidence>
<dbReference type="InterPro" id="IPR050613">
    <property type="entry name" value="Sec_Metabolite_Reg"/>
</dbReference>
<dbReference type="InterPro" id="IPR036864">
    <property type="entry name" value="Zn2-C6_fun-type_DNA-bd_sf"/>
</dbReference>
<comment type="subcellular location">
    <subcellularLocation>
        <location evidence="1">Nucleus</location>
    </subcellularLocation>
</comment>
<dbReference type="Proteomes" id="UP000240760">
    <property type="component" value="Unassembled WGS sequence"/>
</dbReference>
<evidence type="ECO:0000313" key="5">
    <source>
        <dbReference type="Proteomes" id="UP000240760"/>
    </source>
</evidence>
<reference evidence="4 5" key="1">
    <citation type="submission" date="2016-07" db="EMBL/GenBank/DDBJ databases">
        <title>Multiple horizontal gene transfer events from other fungi enriched the ability of initially mycotrophic Trichoderma (Ascomycota) to feed on dead plant biomass.</title>
        <authorList>
            <consortium name="DOE Joint Genome Institute"/>
            <person name="Aerts A."/>
            <person name="Atanasova L."/>
            <person name="Chenthamara K."/>
            <person name="Zhang J."/>
            <person name="Grujic M."/>
            <person name="Henrissat B."/>
            <person name="Kuo A."/>
            <person name="Salamov A."/>
            <person name="Lipzen A."/>
            <person name="Labutti K."/>
            <person name="Barry K."/>
            <person name="Miao Y."/>
            <person name="Rahimi M.J."/>
            <person name="Shen Q."/>
            <person name="Grigoriev I.V."/>
            <person name="Kubicek C.P."/>
            <person name="Druzhinina I.S."/>
        </authorList>
    </citation>
    <scope>NUCLEOTIDE SEQUENCE [LARGE SCALE GENOMIC DNA]</scope>
    <source>
        <strain evidence="4 5">ATCC 18648</strain>
    </source>
</reference>
<feature type="domain" description="Zn(2)-C6 fungal-type" evidence="3">
    <location>
        <begin position="32"/>
        <end position="63"/>
    </location>
</feature>
<dbReference type="PROSITE" id="PS00463">
    <property type="entry name" value="ZN2_CY6_FUNGAL_1"/>
    <property type="match status" value="1"/>
</dbReference>